<evidence type="ECO:0000313" key="3">
    <source>
        <dbReference type="Proteomes" id="UP000314294"/>
    </source>
</evidence>
<evidence type="ECO:0000313" key="2">
    <source>
        <dbReference type="EMBL" id="TNN37702.1"/>
    </source>
</evidence>
<comment type="caution">
    <text evidence="2">The sequence shown here is derived from an EMBL/GenBank/DDBJ whole genome shotgun (WGS) entry which is preliminary data.</text>
</comment>
<dbReference type="EMBL" id="SRLO01001455">
    <property type="protein sequence ID" value="TNN37702.1"/>
    <property type="molecule type" value="Genomic_DNA"/>
</dbReference>
<protein>
    <submittedName>
        <fullName evidence="2">Uncharacterized protein</fullName>
    </submittedName>
</protein>
<keyword evidence="3" id="KW-1185">Reference proteome</keyword>
<organism evidence="2 3">
    <name type="scientific">Liparis tanakae</name>
    <name type="common">Tanaka's snailfish</name>
    <dbReference type="NCBI Taxonomy" id="230148"/>
    <lineage>
        <taxon>Eukaryota</taxon>
        <taxon>Metazoa</taxon>
        <taxon>Chordata</taxon>
        <taxon>Craniata</taxon>
        <taxon>Vertebrata</taxon>
        <taxon>Euteleostomi</taxon>
        <taxon>Actinopterygii</taxon>
        <taxon>Neopterygii</taxon>
        <taxon>Teleostei</taxon>
        <taxon>Neoteleostei</taxon>
        <taxon>Acanthomorphata</taxon>
        <taxon>Eupercaria</taxon>
        <taxon>Perciformes</taxon>
        <taxon>Cottioidei</taxon>
        <taxon>Cottales</taxon>
        <taxon>Liparidae</taxon>
        <taxon>Liparis</taxon>
    </lineage>
</organism>
<feature type="compositionally biased region" description="Basic and acidic residues" evidence="1">
    <location>
        <begin position="66"/>
        <end position="86"/>
    </location>
</feature>
<reference evidence="2 3" key="1">
    <citation type="submission" date="2019-03" db="EMBL/GenBank/DDBJ databases">
        <title>First draft genome of Liparis tanakae, snailfish: a comprehensive survey of snailfish specific genes.</title>
        <authorList>
            <person name="Kim W."/>
            <person name="Song I."/>
            <person name="Jeong J.-H."/>
            <person name="Kim D."/>
            <person name="Kim S."/>
            <person name="Ryu S."/>
            <person name="Song J.Y."/>
            <person name="Lee S.K."/>
        </authorList>
    </citation>
    <scope>NUCLEOTIDE SEQUENCE [LARGE SCALE GENOMIC DNA]</scope>
    <source>
        <tissue evidence="2">Muscle</tissue>
    </source>
</reference>
<feature type="compositionally biased region" description="Basic and acidic residues" evidence="1">
    <location>
        <begin position="324"/>
        <end position="336"/>
    </location>
</feature>
<feature type="region of interest" description="Disordered" evidence="1">
    <location>
        <begin position="57"/>
        <end position="86"/>
    </location>
</feature>
<proteinExistence type="predicted"/>
<evidence type="ECO:0000256" key="1">
    <source>
        <dbReference type="SAM" id="MobiDB-lite"/>
    </source>
</evidence>
<feature type="region of interest" description="Disordered" evidence="1">
    <location>
        <begin position="323"/>
        <end position="352"/>
    </location>
</feature>
<name>A0A4Z2FBD7_9TELE</name>
<dbReference type="AlphaFoldDB" id="A0A4Z2FBD7"/>
<accession>A0A4Z2FBD7</accession>
<sequence>MIEKTNPENESDSDYEETAVAKKGRKFSFRDELTWLRATGNVSEVDRPIAIDGLATDRCSRRHRKAGDGRIEKGGAKKDEKRNRGGEEVALGHDVDEEVPRHLPQLVVEHGHQAAVERGVRPHGGAGAAEQRQEALPVLEAVVGSAQQEAHEGELQLAQQLQRLQRVVAPQQRLQGVAVVQAAARDLGRRGARRVLLLGDDGEAHLRPVARLHAGQPGEPLPHVAARRVVPRLRRALLGARQLALGDHVAERAHAARQRTQPLGELAAQPVRERHPLPERRVGVRPQEGVEVTEAGPHAEHLLLALGGGEVQVLLLGVPGGEQEVTRPQRQEEARLGARLPPAAGGADGGEVEEVEAGGDHLHALEARPHLPALTVDAQLGAQRDAQQHQRGALLEQPQGHFRVHVHVRHKTIPGNTSWKFMVPGGGTGAE</sequence>
<dbReference type="Proteomes" id="UP000314294">
    <property type="component" value="Unassembled WGS sequence"/>
</dbReference>
<gene>
    <name evidence="2" type="ORF">EYF80_052134</name>
</gene>